<dbReference type="EMBL" id="BBJU01000026">
    <property type="protein sequence ID" value="GAK72577.1"/>
    <property type="molecule type" value="Genomic_DNA"/>
</dbReference>
<reference evidence="2 3" key="1">
    <citation type="submission" date="2014-08" db="EMBL/GenBank/DDBJ databases">
        <title>Whole genome shotgun sequence of Rhizobium rubi NBRC 13261.</title>
        <authorList>
            <person name="Katano-Makiyama Y."/>
            <person name="Hosoyama A."/>
            <person name="Hashimoto M."/>
            <person name="Hosoyama Y."/>
            <person name="Noguchi M."/>
            <person name="Tsuchikane K."/>
            <person name="Uohara A."/>
            <person name="Ohji S."/>
            <person name="Ichikawa N."/>
            <person name="Kimura A."/>
            <person name="Yamazoe A."/>
            <person name="Fujita N."/>
        </authorList>
    </citation>
    <scope>NUCLEOTIDE SEQUENCE [LARGE SCALE GENOMIC DNA]</scope>
    <source>
        <strain evidence="2 3">NBRC 13261</strain>
    </source>
</reference>
<dbReference type="eggNOG" id="ENOG502ZEWE">
    <property type="taxonomic scope" value="Bacteria"/>
</dbReference>
<dbReference type="OrthoDB" id="8478544at2"/>
<evidence type="ECO:0000313" key="2">
    <source>
        <dbReference type="EMBL" id="GAK72577.1"/>
    </source>
</evidence>
<name>A0A081D0Y1_9HYPH</name>
<feature type="transmembrane region" description="Helical" evidence="1">
    <location>
        <begin position="289"/>
        <end position="310"/>
    </location>
</feature>
<keyword evidence="1" id="KW-1133">Transmembrane helix</keyword>
<feature type="transmembrane region" description="Helical" evidence="1">
    <location>
        <begin position="25"/>
        <end position="42"/>
    </location>
</feature>
<proteinExistence type="predicted"/>
<accession>A0A081D0Y1</accession>
<keyword evidence="1" id="KW-0812">Transmembrane</keyword>
<comment type="caution">
    <text evidence="2">The sequence shown here is derived from an EMBL/GenBank/DDBJ whole genome shotgun (WGS) entry which is preliminary data.</text>
</comment>
<dbReference type="RefSeq" id="WP_045232001.1">
    <property type="nucleotide sequence ID" value="NZ_BBJU01000026.1"/>
</dbReference>
<evidence type="ECO:0000256" key="1">
    <source>
        <dbReference type="SAM" id="Phobius"/>
    </source>
</evidence>
<evidence type="ECO:0000313" key="3">
    <source>
        <dbReference type="Proteomes" id="UP000028701"/>
    </source>
</evidence>
<feature type="transmembrane region" description="Helical" evidence="1">
    <location>
        <begin position="136"/>
        <end position="161"/>
    </location>
</feature>
<keyword evidence="1" id="KW-0472">Membrane</keyword>
<gene>
    <name evidence="2" type="ORF">RRU01S_26_01050</name>
</gene>
<dbReference type="Proteomes" id="UP000028701">
    <property type="component" value="Unassembled WGS sequence"/>
</dbReference>
<dbReference type="AlphaFoldDB" id="A0A081D0Y1"/>
<evidence type="ECO:0008006" key="4">
    <source>
        <dbReference type="Google" id="ProtNLM"/>
    </source>
</evidence>
<sequence>MTPTLHLPNRPFSLAPDVISVPRPYFWSTPILLALAAFLLFWEGPGVYRDFLISQNPVVVEDGDIQNGQCTTRKAILTDCKARLVYNVNGQSYDTKVEVMFVDFHVGDYETAVIISADHPELATISLGLDKLWNRIITLTLFTLALGGLSIGMIFMALRILRAKGQLLKPALLKPIAVEIGAFDRKKNSLSVTYNDKIATDKTGRSAYTRMKQGAEPLIVGEANGKLLGLAVRHGNTALPVLLDDRLQRIALTDEERTAALAPFAHQASINDMPVAHAPKKTMSAWKGLQIFFGTLLVLMVGMLGFWLWYVTTSQTQFQSPGMDINNIMPAPINRWGCDQLKKRFGDDRAPFGCAAADHMSWR</sequence>
<organism evidence="2 3">
    <name type="scientific">Agrobacterium rubi TR3 = NBRC 13261</name>
    <dbReference type="NCBI Taxonomy" id="1368415"/>
    <lineage>
        <taxon>Bacteria</taxon>
        <taxon>Pseudomonadati</taxon>
        <taxon>Pseudomonadota</taxon>
        <taxon>Alphaproteobacteria</taxon>
        <taxon>Hyphomicrobiales</taxon>
        <taxon>Rhizobiaceae</taxon>
        <taxon>Rhizobium/Agrobacterium group</taxon>
        <taxon>Agrobacterium</taxon>
    </lineage>
</organism>
<protein>
    <recommendedName>
        <fullName evidence="4">Transmembrane protein</fullName>
    </recommendedName>
</protein>